<dbReference type="PANTHER" id="PTHR43179:SF7">
    <property type="entry name" value="RHAMNOSYLTRANSFERASE WBBL"/>
    <property type="match status" value="1"/>
</dbReference>
<dbReference type="SUPFAM" id="SSF52540">
    <property type="entry name" value="P-loop containing nucleoside triphosphate hydrolases"/>
    <property type="match status" value="1"/>
</dbReference>
<feature type="domain" description="Glycosyltransferase 2-like" evidence="3">
    <location>
        <begin position="859"/>
        <end position="1016"/>
    </location>
</feature>
<evidence type="ECO:0000313" key="6">
    <source>
        <dbReference type="EMBL" id="MEA5518311.1"/>
    </source>
</evidence>
<dbReference type="Gene3D" id="3.40.50.300">
    <property type="entry name" value="P-loop containing nucleotide triphosphate hydrolases"/>
    <property type="match status" value="1"/>
</dbReference>
<sequence length="2105" mass="241221">MDKSDRNSPIIVAGMHRSGTSLTASLLERLGVNIGKRLVGANYGNVKGHFENIDFVEFHKAILHDHNIDELGCTFQSNISLNSRQIEQAQSLIQHNQDSQHPWGWKDPRTTLFLEFWQEILPEAHFVFVYRSPWEVVDSLYRRSTDLTLIKSPELAVKMWIHYNKKILNFYRENPENSLLVNVYKVGTKPQDFVQALNSKFNRNLPSPPEDNFDPYLLVDNILATPRPQLIKHCFPDSIDLYLQIEALAENLSRGLTPVESQVLNQSSSLTWVFKDWSQVRLLEKDKKILTQENDQLKIDIEQWQDKFQEAVDKLVKTETELGQTQLQLDGVEIRYQETLDKLITTEEELGQAQLKANTAENTRKEAVKKLTTVEEELGKTQQQLEGTQIQLQGTEIHAQNLEKNFQEAAEKLMLTETELGKTQGQLEQVKIQYQETLAKLNESATQYTQTENILNQYKYQTAELQQSLLASQARFQESLNKIYSLENELGKTQLELVQTQGEVNAIKSSKLWKIREKWVDFKRFSRRTIKPQYIYSLDTPTQWEFIGNGDTFTQIEGWCFHTGKRNFTGIRAKIGSETLTGVYGIERLDVAQQFDWIEAAQNCGFRLEIPLKVGNHKVNLELQNRNGKWQKFATYSLQVCPIQASLDVPTPGEQRPGQILFAGWCCHPEYRITQLTLYCGERSMQCAYGLQRRDVGEVFPDWPGSANSGFEAVMDVPVGQWPMKLEAELETGETVTYPFSQPLTVRRYGLSAQSSAKMRQLSEFVAAVRQRAAERKQRLGRLLPLPGEIPAIIRQARLMYRKTEATTDLALLPPGFELPKPIDPYDAWLSANQWTQRSLDHLQTRLQTYSAEKLPKISVVMPVYNPPIEFLEKAIESVINQVYSNWELCIADDCSTNPQIALTLNKFSQEDERIRVIFRPENGNISRATNSAAVLATGEFILLLDHDDELTPNALGEIAIYLAEHPETDVLYTDDDKIDTQGKRFAPQFKPDWSPELLLSYMYMSHALVLRRKLFEEVAGMRLGFEGSQDYDLALRITENTRHIAHLPLVLYHWRTAPGSTAISGAAKPASFEAGRQAVQDALNRREIESNVYQPRWAVEQSLGIFSHEFPDNGPSVTVIIPTKNQLKLLQACLKTLLEKTTYQNYEVLIIDNESDDPKTLEYFDWISHAETQPKISILKVANSNGKFSFAAINNRAVEQVKSEYVLFLNNDTEILSPRWLSQMMGYIQLEKVGAVGARLIFPDDHIQHAGIIHGLHHKLAGHAFKLSHRDYFGYLAYSKVLRNYSAVTAACLLTPRQLFLDLGGFDEQNFAVAYNDADYGYRLTENNYRCVYCAEAELLHKEGTSRGFKDDPKEVANFRQKYADKIDPYYSHHLSLANEWFQVQPRRFNIQSYQVKIKPRVLMCSNALEYTGAPLHQYEIAVQLAAQDKIEPVIFCVNDGPLREAYEQKGIPVIVQDHPLINIYQREQYDLALQDFAEQIQLNCYDVVYANTLENFFMVDCAQKMGVPSVWNVHESEAWQTYFNGFGGEIAARALECFRYPYRIIFVADATRNTYLPLNSHHNFTVIHNGMDVERFKLVAEQWNRQDAREALQIKASEIVILLLGTVCERKGQKDLVKALALLPPEYYSRIRCFIVGDRPSVYSTQLTTFVKQLPPILQSKISIVPETPETPKYYQAADIFVCTSRIESYPRVILEAMAYNLPIITTPVFGISEQVKPGVNGLFYTPDKPEELTENLIKLLDNESERQHLADNAKYVLALLNSFEEMTQEYQQIFEEAYFINPHPHQTLPPQEFIQPVSTPEAVSPPTKPTQDKSYWEANPTAASASEWISNPIIEDVIHQRMSGGQTNKYWLRWLIEDYFAGRTFNNLLSLGCGMGNHEVTLAQANFARSIDAFDFSEASLEMAKRRAEIAGVQVNFYTDDFNTFSLDSGKKYDIAFCSGSLHHVKELERFLEIVHRSLHPEGYFIVNEYIGDNYCIYNRKKVELINRLYACFNELLRSGLQSEFINPTIYQVFNTDPSEAVRSKLILPFIEYYFDIEVYNPFGGGILHPLYPLLNHVQLLPGEPKGETIVRLLLEFEEILMEIPGGLESDFCLCILRPKKF</sequence>
<dbReference type="Pfam" id="PF00535">
    <property type="entry name" value="Glycos_transf_2"/>
    <property type="match status" value="2"/>
</dbReference>
<organism evidence="6 7">
    <name type="scientific">Limnoraphis robusta CCNP1315</name>
    <dbReference type="NCBI Taxonomy" id="3110306"/>
    <lineage>
        <taxon>Bacteria</taxon>
        <taxon>Bacillati</taxon>
        <taxon>Cyanobacteriota</taxon>
        <taxon>Cyanophyceae</taxon>
        <taxon>Oscillatoriophycideae</taxon>
        <taxon>Oscillatoriales</taxon>
        <taxon>Sirenicapillariaceae</taxon>
        <taxon>Limnoraphis</taxon>
    </lineage>
</organism>
<dbReference type="Gene3D" id="3.90.550.10">
    <property type="entry name" value="Spore Coat Polysaccharide Biosynthesis Protein SpsA, Chain A"/>
    <property type="match status" value="2"/>
</dbReference>
<accession>A0ABU5TTT1</accession>
<evidence type="ECO:0000256" key="1">
    <source>
        <dbReference type="SAM" id="Coils"/>
    </source>
</evidence>
<dbReference type="InterPro" id="IPR027417">
    <property type="entry name" value="P-loop_NTPase"/>
</dbReference>
<dbReference type="SUPFAM" id="SSF53335">
    <property type="entry name" value="S-adenosyl-L-methionine-dependent methyltransferases"/>
    <property type="match status" value="1"/>
</dbReference>
<dbReference type="InterPro" id="IPR025714">
    <property type="entry name" value="Methyltranfer_dom"/>
</dbReference>
<gene>
    <name evidence="6" type="ORF">VB854_05055</name>
</gene>
<feature type="domain" description="Glycosyltransferase 2-like" evidence="3">
    <location>
        <begin position="1119"/>
        <end position="1245"/>
    </location>
</feature>
<dbReference type="SUPFAM" id="SSF57997">
    <property type="entry name" value="Tropomyosin"/>
    <property type="match status" value="1"/>
</dbReference>
<evidence type="ECO:0000259" key="5">
    <source>
        <dbReference type="Pfam" id="PF13847"/>
    </source>
</evidence>
<protein>
    <submittedName>
        <fullName evidence="6">Glycosyltransferase</fullName>
        <ecNumber evidence="6">2.4.-.-</ecNumber>
    </submittedName>
</protein>
<evidence type="ECO:0000259" key="3">
    <source>
        <dbReference type="Pfam" id="PF00535"/>
    </source>
</evidence>
<dbReference type="InterPro" id="IPR029044">
    <property type="entry name" value="Nucleotide-diphossugar_trans"/>
</dbReference>
<comment type="caution">
    <text evidence="6">The sequence shown here is derived from an EMBL/GenBank/DDBJ whole genome shotgun (WGS) entry which is preliminary data.</text>
</comment>
<dbReference type="InterPro" id="IPR029063">
    <property type="entry name" value="SAM-dependent_MTases_sf"/>
</dbReference>
<dbReference type="Pfam" id="PF13439">
    <property type="entry name" value="Glyco_transf_4"/>
    <property type="match status" value="1"/>
</dbReference>
<dbReference type="CDD" id="cd02440">
    <property type="entry name" value="AdoMet_MTases"/>
    <property type="match status" value="1"/>
</dbReference>
<dbReference type="InterPro" id="IPR028098">
    <property type="entry name" value="Glyco_trans_4-like_N"/>
</dbReference>
<dbReference type="Proteomes" id="UP001301728">
    <property type="component" value="Unassembled WGS sequence"/>
</dbReference>
<dbReference type="GO" id="GO:0016757">
    <property type="term" value="F:glycosyltransferase activity"/>
    <property type="evidence" value="ECO:0007669"/>
    <property type="project" value="UniProtKB-KW"/>
</dbReference>
<evidence type="ECO:0000259" key="2">
    <source>
        <dbReference type="Pfam" id="PF00534"/>
    </source>
</evidence>
<dbReference type="InterPro" id="IPR001296">
    <property type="entry name" value="Glyco_trans_1"/>
</dbReference>
<dbReference type="InterPro" id="IPR001173">
    <property type="entry name" value="Glyco_trans_2-like"/>
</dbReference>
<feature type="coiled-coil region" evidence="1">
    <location>
        <begin position="280"/>
        <end position="419"/>
    </location>
</feature>
<dbReference type="EC" id="2.4.-.-" evidence="6"/>
<keyword evidence="1" id="KW-0175">Coiled coil</keyword>
<name>A0ABU5TTT1_9CYAN</name>
<keyword evidence="6" id="KW-0328">Glycosyltransferase</keyword>
<proteinExistence type="predicted"/>
<evidence type="ECO:0000259" key="4">
    <source>
        <dbReference type="Pfam" id="PF13439"/>
    </source>
</evidence>
<keyword evidence="6" id="KW-0808">Transferase</keyword>
<dbReference type="Pfam" id="PF00534">
    <property type="entry name" value="Glycos_transf_1"/>
    <property type="match status" value="1"/>
</dbReference>
<dbReference type="CDD" id="cd04186">
    <property type="entry name" value="GT_2_like_c"/>
    <property type="match status" value="1"/>
</dbReference>
<feature type="domain" description="Glycosyl transferase family 1" evidence="2">
    <location>
        <begin position="1587"/>
        <end position="1757"/>
    </location>
</feature>
<dbReference type="RefSeq" id="WP_323220730.1">
    <property type="nucleotide sequence ID" value="NZ_JAYGHT010000009.1"/>
</dbReference>
<dbReference type="Pfam" id="PF13847">
    <property type="entry name" value="Methyltransf_31"/>
    <property type="match status" value="1"/>
</dbReference>
<dbReference type="EMBL" id="JAYGHT010000009">
    <property type="protein sequence ID" value="MEA5518311.1"/>
    <property type="molecule type" value="Genomic_DNA"/>
</dbReference>
<dbReference type="PANTHER" id="PTHR43179">
    <property type="entry name" value="RHAMNOSYLTRANSFERASE WBBL"/>
    <property type="match status" value="1"/>
</dbReference>
<dbReference type="SUPFAM" id="SSF53756">
    <property type="entry name" value="UDP-Glycosyltransferase/glycogen phosphorylase"/>
    <property type="match status" value="1"/>
</dbReference>
<dbReference type="CDD" id="cd03801">
    <property type="entry name" value="GT4_PimA-like"/>
    <property type="match status" value="1"/>
</dbReference>
<dbReference type="Gene3D" id="3.40.50.2000">
    <property type="entry name" value="Glycogen Phosphorylase B"/>
    <property type="match status" value="2"/>
</dbReference>
<keyword evidence="7" id="KW-1185">Reference proteome</keyword>
<evidence type="ECO:0000313" key="7">
    <source>
        <dbReference type="Proteomes" id="UP001301728"/>
    </source>
</evidence>
<dbReference type="SUPFAM" id="SSF53448">
    <property type="entry name" value="Nucleotide-diphospho-sugar transferases"/>
    <property type="match status" value="2"/>
</dbReference>
<feature type="domain" description="Glycosyltransferase subfamily 4-like N-terminal" evidence="4">
    <location>
        <begin position="1414"/>
        <end position="1577"/>
    </location>
</feature>
<dbReference type="Gene3D" id="3.40.50.150">
    <property type="entry name" value="Vaccinia Virus protein VP39"/>
    <property type="match status" value="1"/>
</dbReference>
<dbReference type="CDD" id="cd04184">
    <property type="entry name" value="GT2_RfbC_Mx_like"/>
    <property type="match status" value="1"/>
</dbReference>
<feature type="domain" description="Methyltransferase" evidence="5">
    <location>
        <begin position="1871"/>
        <end position="1974"/>
    </location>
</feature>
<reference evidence="6 7" key="1">
    <citation type="submission" date="2023-12" db="EMBL/GenBank/DDBJ databases">
        <title>Baltic Sea Cyanobacteria.</title>
        <authorList>
            <person name="Delbaje E."/>
            <person name="Fewer D.P."/>
            <person name="Shishido T.K."/>
        </authorList>
    </citation>
    <scope>NUCLEOTIDE SEQUENCE [LARGE SCALE GENOMIC DNA]</scope>
    <source>
        <strain evidence="6 7">CCNP 1315</strain>
    </source>
</reference>